<organism evidence="2">
    <name type="scientific">marine sediment metagenome</name>
    <dbReference type="NCBI Taxonomy" id="412755"/>
    <lineage>
        <taxon>unclassified sequences</taxon>
        <taxon>metagenomes</taxon>
        <taxon>ecological metagenomes</taxon>
    </lineage>
</organism>
<dbReference type="Pfam" id="PF00149">
    <property type="entry name" value="Metallophos"/>
    <property type="match status" value="1"/>
</dbReference>
<evidence type="ECO:0000313" key="2">
    <source>
        <dbReference type="EMBL" id="KKN66035.1"/>
    </source>
</evidence>
<dbReference type="InterPro" id="IPR004843">
    <property type="entry name" value="Calcineurin-like_PHP"/>
</dbReference>
<dbReference type="EMBL" id="LAZR01000511">
    <property type="protein sequence ID" value="KKN66035.1"/>
    <property type="molecule type" value="Genomic_DNA"/>
</dbReference>
<accession>A0A0F9SAW2</accession>
<dbReference type="GO" id="GO:0016787">
    <property type="term" value="F:hydrolase activity"/>
    <property type="evidence" value="ECO:0007669"/>
    <property type="project" value="InterPro"/>
</dbReference>
<proteinExistence type="predicted"/>
<protein>
    <recommendedName>
        <fullName evidence="1">Calcineurin-like phosphoesterase domain-containing protein</fullName>
    </recommendedName>
</protein>
<gene>
    <name evidence="2" type="ORF">LCGC14_0475130</name>
</gene>
<reference evidence="2" key="1">
    <citation type="journal article" date="2015" name="Nature">
        <title>Complex archaea that bridge the gap between prokaryotes and eukaryotes.</title>
        <authorList>
            <person name="Spang A."/>
            <person name="Saw J.H."/>
            <person name="Jorgensen S.L."/>
            <person name="Zaremba-Niedzwiedzka K."/>
            <person name="Martijn J."/>
            <person name="Lind A.E."/>
            <person name="van Eijk R."/>
            <person name="Schleper C."/>
            <person name="Guy L."/>
            <person name="Ettema T.J."/>
        </authorList>
    </citation>
    <scope>NUCLEOTIDE SEQUENCE</scope>
</reference>
<name>A0A0F9SAW2_9ZZZZ</name>
<feature type="domain" description="Calcineurin-like phosphoesterase" evidence="1">
    <location>
        <begin position="3"/>
        <end position="112"/>
    </location>
</feature>
<dbReference type="InterPro" id="IPR029052">
    <property type="entry name" value="Metallo-depent_PP-like"/>
</dbReference>
<dbReference type="SUPFAM" id="SSF56300">
    <property type="entry name" value="Metallo-dependent phosphatases"/>
    <property type="match status" value="1"/>
</dbReference>
<comment type="caution">
    <text evidence="2">The sequence shown here is derived from an EMBL/GenBank/DDBJ whole genome shotgun (WGS) entry which is preliminary data.</text>
</comment>
<dbReference type="AlphaFoldDB" id="A0A0F9SAW2"/>
<sequence length="296" mass="33496">MIIGIVGDLHLPGVRPGYLDFCTDTFEEYGVDQIIAIGDILDWHSINFHTREPQCPGPKAEFDLAFAEIGKWKSRFPKLKWCIGNHDELPARVAKSVSLPEFVLKSYNELWDVPDWEIDFSFLIDETMYKHGTGCSGIHPAYNLMNKMKMSVVIGHCHSRGGMKWSQNPIKRFFSLDVGCGISEKEWQFAYGRDMAERPFLGCGIVDDGQPISVAMKCSKGEKYHDSRFKKPHKAKSKYVGRKIIRKIIKKKAAVHLELTSGMTVACGIGACGISRFNKKKVTCRNCKRTKAWKEG</sequence>
<evidence type="ECO:0000259" key="1">
    <source>
        <dbReference type="Pfam" id="PF00149"/>
    </source>
</evidence>